<dbReference type="AlphaFoldDB" id="A0AAV3Z199"/>
<gene>
    <name evidence="1" type="ORF">PoB_001505300</name>
</gene>
<proteinExistence type="predicted"/>
<evidence type="ECO:0000313" key="1">
    <source>
        <dbReference type="EMBL" id="GFN88547.1"/>
    </source>
</evidence>
<dbReference type="EMBL" id="BLXT01001856">
    <property type="protein sequence ID" value="GFN88547.1"/>
    <property type="molecule type" value="Genomic_DNA"/>
</dbReference>
<accession>A0AAV3Z199</accession>
<protein>
    <submittedName>
        <fullName evidence="1">Uncharacterized protein</fullName>
    </submittedName>
</protein>
<name>A0AAV3Z199_9GAST</name>
<dbReference type="Proteomes" id="UP000735302">
    <property type="component" value="Unassembled WGS sequence"/>
</dbReference>
<organism evidence="1 2">
    <name type="scientific">Plakobranchus ocellatus</name>
    <dbReference type="NCBI Taxonomy" id="259542"/>
    <lineage>
        <taxon>Eukaryota</taxon>
        <taxon>Metazoa</taxon>
        <taxon>Spiralia</taxon>
        <taxon>Lophotrochozoa</taxon>
        <taxon>Mollusca</taxon>
        <taxon>Gastropoda</taxon>
        <taxon>Heterobranchia</taxon>
        <taxon>Euthyneura</taxon>
        <taxon>Panpulmonata</taxon>
        <taxon>Sacoglossa</taxon>
        <taxon>Placobranchoidea</taxon>
        <taxon>Plakobranchidae</taxon>
        <taxon>Plakobranchus</taxon>
    </lineage>
</organism>
<keyword evidence="2" id="KW-1185">Reference proteome</keyword>
<evidence type="ECO:0000313" key="2">
    <source>
        <dbReference type="Proteomes" id="UP000735302"/>
    </source>
</evidence>
<comment type="caution">
    <text evidence="1">The sequence shown here is derived from an EMBL/GenBank/DDBJ whole genome shotgun (WGS) entry which is preliminary data.</text>
</comment>
<sequence>MLWGQTSSTKYSPTWQISATEVKEQKKTGDGKESNYVRCVSVLTSLQGRWWHNRKRIHPEICMEILSRVPAPPPAPWSNGGP</sequence>
<reference evidence="1 2" key="1">
    <citation type="journal article" date="2021" name="Elife">
        <title>Chloroplast acquisition without the gene transfer in kleptoplastic sea slugs, Plakobranchus ocellatus.</title>
        <authorList>
            <person name="Maeda T."/>
            <person name="Takahashi S."/>
            <person name="Yoshida T."/>
            <person name="Shimamura S."/>
            <person name="Takaki Y."/>
            <person name="Nagai Y."/>
            <person name="Toyoda A."/>
            <person name="Suzuki Y."/>
            <person name="Arimoto A."/>
            <person name="Ishii H."/>
            <person name="Satoh N."/>
            <person name="Nishiyama T."/>
            <person name="Hasebe M."/>
            <person name="Maruyama T."/>
            <person name="Minagawa J."/>
            <person name="Obokata J."/>
            <person name="Shigenobu S."/>
        </authorList>
    </citation>
    <scope>NUCLEOTIDE SEQUENCE [LARGE SCALE GENOMIC DNA]</scope>
</reference>